<dbReference type="EMBL" id="WMQE01000007">
    <property type="protein sequence ID" value="MTK20687.1"/>
    <property type="molecule type" value="Genomic_DNA"/>
</dbReference>
<dbReference type="AlphaFoldDB" id="A0A9X4XDR2"/>
<evidence type="ECO:0000313" key="3">
    <source>
        <dbReference type="Proteomes" id="UP000487649"/>
    </source>
</evidence>
<accession>A0A9X4XDR2</accession>
<feature type="transmembrane region" description="Helical" evidence="1">
    <location>
        <begin position="12"/>
        <end position="31"/>
    </location>
</feature>
<dbReference type="RefSeq" id="WP_006784243.1">
    <property type="nucleotide sequence ID" value="NZ_CABJBH010000017.1"/>
</dbReference>
<protein>
    <recommendedName>
        <fullName evidence="4">Zn-finger containing protein</fullName>
    </recommendedName>
</protein>
<reference evidence="2 3" key="1">
    <citation type="journal article" date="2019" name="Nat. Med.">
        <title>A library of human gut bacterial isolates paired with longitudinal multiomics data enables mechanistic microbiome research.</title>
        <authorList>
            <person name="Poyet M."/>
            <person name="Groussin M."/>
            <person name="Gibbons S.M."/>
            <person name="Avila-Pacheco J."/>
            <person name="Jiang X."/>
            <person name="Kearney S.M."/>
            <person name="Perrotta A.R."/>
            <person name="Berdy B."/>
            <person name="Zhao S."/>
            <person name="Lieberman T.D."/>
            <person name="Swanson P.K."/>
            <person name="Smith M."/>
            <person name="Roesemann S."/>
            <person name="Alexander J.E."/>
            <person name="Rich S.A."/>
            <person name="Livny J."/>
            <person name="Vlamakis H."/>
            <person name="Clish C."/>
            <person name="Bullock K."/>
            <person name="Deik A."/>
            <person name="Scott J."/>
            <person name="Pierce K.A."/>
            <person name="Xavier R.J."/>
            <person name="Alm E.J."/>
        </authorList>
    </citation>
    <scope>NUCLEOTIDE SEQUENCE [LARGE SCALE GENOMIC DNA]</scope>
    <source>
        <strain evidence="2 3">BIOML-A198</strain>
    </source>
</reference>
<evidence type="ECO:0008006" key="4">
    <source>
        <dbReference type="Google" id="ProtNLM"/>
    </source>
</evidence>
<evidence type="ECO:0000256" key="1">
    <source>
        <dbReference type="SAM" id="Phobius"/>
    </source>
</evidence>
<name>A0A9X4XDR2_9FIRM</name>
<gene>
    <name evidence="2" type="ORF">GMA92_04440</name>
</gene>
<dbReference type="Proteomes" id="UP000487649">
    <property type="component" value="Unassembled WGS sequence"/>
</dbReference>
<proteinExistence type="predicted"/>
<comment type="caution">
    <text evidence="2">The sequence shown here is derived from an EMBL/GenBank/DDBJ whole genome shotgun (WGS) entry which is preliminary data.</text>
</comment>
<sequence>MEWFKRFMEGRTGVDHFSIGLLFLSIFITLIGQLLGWKWLIILAWIPLVYCYYRMLSKNKMKRHQENILFLRYWYPIQTKMMNKYRQFKTKRQYRYYKCKECGQELRVPKGKGKIEITCPKCHHSFIKKT</sequence>
<keyword evidence="1" id="KW-0812">Transmembrane</keyword>
<evidence type="ECO:0000313" key="2">
    <source>
        <dbReference type="EMBL" id="MTK20687.1"/>
    </source>
</evidence>
<feature type="transmembrane region" description="Helical" evidence="1">
    <location>
        <begin position="37"/>
        <end position="53"/>
    </location>
</feature>
<keyword evidence="1" id="KW-0472">Membrane</keyword>
<keyword evidence="1" id="KW-1133">Transmembrane helix</keyword>
<organism evidence="2 3">
    <name type="scientific">Turicibacter sanguinis</name>
    <dbReference type="NCBI Taxonomy" id="154288"/>
    <lineage>
        <taxon>Bacteria</taxon>
        <taxon>Bacillati</taxon>
        <taxon>Bacillota</taxon>
        <taxon>Erysipelotrichia</taxon>
        <taxon>Erysipelotrichales</taxon>
        <taxon>Turicibacteraceae</taxon>
        <taxon>Turicibacter</taxon>
    </lineage>
</organism>